<evidence type="ECO:0008006" key="3">
    <source>
        <dbReference type="Google" id="ProtNLM"/>
    </source>
</evidence>
<evidence type="ECO:0000313" key="2">
    <source>
        <dbReference type="Proteomes" id="UP000068447"/>
    </source>
</evidence>
<accession>A0A0U2ZJ75</accession>
<dbReference type="Proteomes" id="UP000068447">
    <property type="component" value="Chromosome"/>
</dbReference>
<dbReference type="STRING" id="1526571.AT746_12845"/>
<keyword evidence="2" id="KW-1185">Reference proteome</keyword>
<evidence type="ECO:0000313" key="1">
    <source>
        <dbReference type="EMBL" id="ALS99063.1"/>
    </source>
</evidence>
<dbReference type="RefSeq" id="WP_062480913.1">
    <property type="nucleotide sequence ID" value="NZ_CP013650.1"/>
</dbReference>
<dbReference type="EMBL" id="CP013650">
    <property type="protein sequence ID" value="ALS99063.1"/>
    <property type="molecule type" value="Genomic_DNA"/>
</dbReference>
<reference evidence="1 2" key="1">
    <citation type="submission" date="2015-12" db="EMBL/GenBank/DDBJ databases">
        <title>Complete genome of Lacimicrobium alkaliphilum KCTC 32984.</title>
        <authorList>
            <person name="Kim S.-G."/>
            <person name="Lee Y.-J."/>
        </authorList>
    </citation>
    <scope>NUCLEOTIDE SEQUENCE [LARGE SCALE GENOMIC DNA]</scope>
    <source>
        <strain evidence="1 2">YelD216</strain>
    </source>
</reference>
<dbReference type="Gene3D" id="3.40.50.720">
    <property type="entry name" value="NAD(P)-binding Rossmann-like Domain"/>
    <property type="match status" value="1"/>
</dbReference>
<proteinExistence type="predicted"/>
<sequence length="172" mass="19303">MSLLTQRVSRFLTSRPDIKSAVIWGAGQVGDQLATLIEQQFPDIELRGIVDSSINERKSVDGREVYPVSFLEGEEKPDLIVIASIAFERKIFDIISERYPSLIGLVFRLSQSEIVGAKLADALSQDDETLLTELLFEFPDSAEVWDEFARRADTQNLKALYSDCARCLKDDG</sequence>
<dbReference type="AlphaFoldDB" id="A0A0U2ZJ75"/>
<gene>
    <name evidence="1" type="ORF">AT746_12845</name>
</gene>
<organism evidence="1 2">
    <name type="scientific">Lacimicrobium alkaliphilum</name>
    <dbReference type="NCBI Taxonomy" id="1526571"/>
    <lineage>
        <taxon>Bacteria</taxon>
        <taxon>Pseudomonadati</taxon>
        <taxon>Pseudomonadota</taxon>
        <taxon>Gammaproteobacteria</taxon>
        <taxon>Alteromonadales</taxon>
        <taxon>Alteromonadaceae</taxon>
        <taxon>Lacimicrobium</taxon>
    </lineage>
</organism>
<protein>
    <recommendedName>
        <fullName evidence="3">CoA-binding domain-containing protein</fullName>
    </recommendedName>
</protein>
<dbReference type="KEGG" id="lal:AT746_12845"/>
<dbReference type="OrthoDB" id="6384144at2"/>
<name>A0A0U2ZJ75_9ALTE</name>